<dbReference type="OrthoDB" id="3637256at2759"/>
<protein>
    <submittedName>
        <fullName evidence="1">Uncharacterized protein</fullName>
    </submittedName>
</protein>
<gene>
    <name evidence="1" type="ORF">HII31_01377</name>
</gene>
<name>A0A8H6RRX6_9PEZI</name>
<proteinExistence type="predicted"/>
<evidence type="ECO:0000313" key="1">
    <source>
        <dbReference type="EMBL" id="KAF7197326.1"/>
    </source>
</evidence>
<reference evidence="1" key="1">
    <citation type="submission" date="2020-04" db="EMBL/GenBank/DDBJ databases">
        <title>Draft genome resource of the tomato pathogen Pseudocercospora fuligena.</title>
        <authorList>
            <person name="Zaccaron A."/>
        </authorList>
    </citation>
    <scope>NUCLEOTIDE SEQUENCE</scope>
    <source>
        <strain evidence="1">PF001</strain>
    </source>
</reference>
<dbReference type="Proteomes" id="UP000660729">
    <property type="component" value="Unassembled WGS sequence"/>
</dbReference>
<dbReference type="EMBL" id="JABCIY010000016">
    <property type="protein sequence ID" value="KAF7197326.1"/>
    <property type="molecule type" value="Genomic_DNA"/>
</dbReference>
<accession>A0A8H6RRX6</accession>
<comment type="caution">
    <text evidence="1">The sequence shown here is derived from an EMBL/GenBank/DDBJ whole genome shotgun (WGS) entry which is preliminary data.</text>
</comment>
<dbReference type="AlphaFoldDB" id="A0A8H6RRX6"/>
<sequence length="267" mass="29999">MPPKPTSKRRKTTAPTAPPQELSILNLPLEHESRECYLSSIRGHQNGHYLYEVTFSGSRSGWRGTINVPEHKLDRAAKRAWTNHYYTAPIGPGPEGMPIKKSADTKGIATFLDLISEKTSRETGKGIYVRGLEVEFNGTKYKGEALLLKEDPIIKEMIEWARDCLNARESIEGGDEGDLRDSHIHTVEFFGPAPKKGRKSDVEIWELDGDDVLFAGKVSVRSLKEDDDARRELVIDVRIDGESHFLRGELREGMKVGRFLVIKADEA</sequence>
<evidence type="ECO:0000313" key="2">
    <source>
        <dbReference type="Proteomes" id="UP000660729"/>
    </source>
</evidence>
<keyword evidence="2" id="KW-1185">Reference proteome</keyword>
<organism evidence="1 2">
    <name type="scientific">Pseudocercospora fuligena</name>
    <dbReference type="NCBI Taxonomy" id="685502"/>
    <lineage>
        <taxon>Eukaryota</taxon>
        <taxon>Fungi</taxon>
        <taxon>Dikarya</taxon>
        <taxon>Ascomycota</taxon>
        <taxon>Pezizomycotina</taxon>
        <taxon>Dothideomycetes</taxon>
        <taxon>Dothideomycetidae</taxon>
        <taxon>Mycosphaerellales</taxon>
        <taxon>Mycosphaerellaceae</taxon>
        <taxon>Pseudocercospora</taxon>
    </lineage>
</organism>